<dbReference type="AlphaFoldDB" id="A0A5S3QH51"/>
<dbReference type="SUPFAM" id="SSF46785">
    <property type="entry name" value="Winged helix' DNA-binding domain"/>
    <property type="match status" value="1"/>
</dbReference>
<evidence type="ECO:0000256" key="1">
    <source>
        <dbReference type="ARBA" id="ARBA00023015"/>
    </source>
</evidence>
<organism evidence="4 5">
    <name type="scientific">Lentibacillus cibarius</name>
    <dbReference type="NCBI Taxonomy" id="2583219"/>
    <lineage>
        <taxon>Bacteria</taxon>
        <taxon>Bacillati</taxon>
        <taxon>Bacillota</taxon>
        <taxon>Bacilli</taxon>
        <taxon>Bacillales</taxon>
        <taxon>Bacillaceae</taxon>
        <taxon>Lentibacillus</taxon>
    </lineage>
</organism>
<keyword evidence="2" id="KW-0804">Transcription</keyword>
<dbReference type="Gene3D" id="1.10.10.10">
    <property type="entry name" value="Winged helix-like DNA-binding domain superfamily/Winged helix DNA-binding domain"/>
    <property type="match status" value="1"/>
</dbReference>
<reference evidence="4 5" key="1">
    <citation type="submission" date="2019-05" db="EMBL/GenBank/DDBJ databases">
        <title>Genomic analysis of Lentibacillus sp. NKC220-2.</title>
        <authorList>
            <person name="Oh Y.J."/>
        </authorList>
    </citation>
    <scope>NUCLEOTIDE SEQUENCE [LARGE SCALE GENOMIC DNA]</scope>
    <source>
        <strain evidence="4 5">NKC220-2</strain>
    </source>
</reference>
<dbReference type="InterPro" id="IPR001034">
    <property type="entry name" value="DeoR_HTH"/>
</dbReference>
<dbReference type="Proteomes" id="UP000306980">
    <property type="component" value="Unassembled WGS sequence"/>
</dbReference>
<name>A0A5S3QH51_9BACI</name>
<protein>
    <submittedName>
        <fullName evidence="4">DeoR family transcriptional regulator</fullName>
    </submittedName>
</protein>
<dbReference type="RefSeq" id="WP_138601323.1">
    <property type="nucleotide sequence ID" value="NZ_VCIA01000001.1"/>
</dbReference>
<dbReference type="OrthoDB" id="2353732at2"/>
<dbReference type="InterPro" id="IPR036390">
    <property type="entry name" value="WH_DNA-bd_sf"/>
</dbReference>
<dbReference type="GO" id="GO:0003700">
    <property type="term" value="F:DNA-binding transcription factor activity"/>
    <property type="evidence" value="ECO:0007669"/>
    <property type="project" value="InterPro"/>
</dbReference>
<gene>
    <name evidence="4" type="ORF">FFL34_03120</name>
</gene>
<dbReference type="PROSITE" id="PS51000">
    <property type="entry name" value="HTH_DEOR_2"/>
    <property type="match status" value="1"/>
</dbReference>
<evidence type="ECO:0000313" key="5">
    <source>
        <dbReference type="Proteomes" id="UP000306980"/>
    </source>
</evidence>
<comment type="caution">
    <text evidence="4">The sequence shown here is derived from an EMBL/GenBank/DDBJ whole genome shotgun (WGS) entry which is preliminary data.</text>
</comment>
<evidence type="ECO:0000256" key="2">
    <source>
        <dbReference type="ARBA" id="ARBA00023163"/>
    </source>
</evidence>
<dbReference type="InterPro" id="IPR036388">
    <property type="entry name" value="WH-like_DNA-bd_sf"/>
</dbReference>
<sequence>MNQTTSRMLTRVKAVYLYIREKGTVSTKDIADEFGTTDRTVQRDLHILTYNGLVESPVRGKWKITNKPVSIS</sequence>
<dbReference type="EMBL" id="VCIA01000001">
    <property type="protein sequence ID" value="TMN21215.1"/>
    <property type="molecule type" value="Genomic_DNA"/>
</dbReference>
<dbReference type="SMART" id="SM00420">
    <property type="entry name" value="HTH_DEOR"/>
    <property type="match status" value="1"/>
</dbReference>
<evidence type="ECO:0000313" key="4">
    <source>
        <dbReference type="EMBL" id="TMN21215.1"/>
    </source>
</evidence>
<evidence type="ECO:0000259" key="3">
    <source>
        <dbReference type="PROSITE" id="PS51000"/>
    </source>
</evidence>
<keyword evidence="1" id="KW-0805">Transcription regulation</keyword>
<dbReference type="Pfam" id="PF08220">
    <property type="entry name" value="HTH_DeoR"/>
    <property type="match status" value="1"/>
</dbReference>
<accession>A0A5S3QH51</accession>
<feature type="domain" description="HTH deoR-type" evidence="3">
    <location>
        <begin position="8"/>
        <end position="63"/>
    </location>
</feature>
<proteinExistence type="predicted"/>